<dbReference type="Proteomes" id="UP001195769">
    <property type="component" value="Unassembled WGS sequence"/>
</dbReference>
<evidence type="ECO:0000313" key="3">
    <source>
        <dbReference type="EMBL" id="KAG1886347.1"/>
    </source>
</evidence>
<feature type="region of interest" description="Disordered" evidence="1">
    <location>
        <begin position="83"/>
        <end position="110"/>
    </location>
</feature>
<protein>
    <recommendedName>
        <fullName evidence="2">Helitron helicase-like domain-containing protein</fullName>
    </recommendedName>
</protein>
<dbReference type="RefSeq" id="XP_041216559.1">
    <property type="nucleotide sequence ID" value="XM_041374058.1"/>
</dbReference>
<dbReference type="InterPro" id="IPR025476">
    <property type="entry name" value="Helitron_helicase-like"/>
</dbReference>
<sequence length="391" mass="44671">FIDIIIKYKHGPGVFGHCQAYYGTIEVQGRGTLHCHMLLWIVGNPSPQELCNKMAEDDRFQGVMFAWLENIISCELPYDKGPVPERTSADAKKPPRAKEEMDPRLEQQPQVAELDNQSFEYEFTDFLTRLAVECNWHIHNDTCYKHLKSGEKRGDANCRMRLDGTLQEETCIDVASGSIELQRWRGRVNNFTDLILFLMQCNTDTQFIGSGEAAKATVFYITEYITKGDVPLYVGLQALDYATKMHNAKYVDAKDAKDTHIVRNLITKSVNAMMGRQEMSHQQVMSYLVGGGDHYTSHSFQTFKWFEFTNAVDKFEHDAGISTGDDVDNDDDLLHVEESVTVGISTENVEFTSDVQDYTLRPYDENFANLCLWEFIESTIKMKGQIENKNI</sequence>
<feature type="non-terminal residue" evidence="3">
    <location>
        <position position="391"/>
    </location>
</feature>
<keyword evidence="4" id="KW-1185">Reference proteome</keyword>
<feature type="compositionally biased region" description="Basic and acidic residues" evidence="1">
    <location>
        <begin position="87"/>
        <end position="105"/>
    </location>
</feature>
<name>A0AAD4HBY4_9AGAM</name>
<gene>
    <name evidence="3" type="ORF">F5891DRAFT_936416</name>
</gene>
<dbReference type="AlphaFoldDB" id="A0AAD4HBY4"/>
<organism evidence="3 4">
    <name type="scientific">Suillus fuscotomentosus</name>
    <dbReference type="NCBI Taxonomy" id="1912939"/>
    <lineage>
        <taxon>Eukaryota</taxon>
        <taxon>Fungi</taxon>
        <taxon>Dikarya</taxon>
        <taxon>Basidiomycota</taxon>
        <taxon>Agaricomycotina</taxon>
        <taxon>Agaricomycetes</taxon>
        <taxon>Agaricomycetidae</taxon>
        <taxon>Boletales</taxon>
        <taxon>Suillineae</taxon>
        <taxon>Suillaceae</taxon>
        <taxon>Suillus</taxon>
    </lineage>
</organism>
<proteinExistence type="predicted"/>
<evidence type="ECO:0000259" key="2">
    <source>
        <dbReference type="Pfam" id="PF14214"/>
    </source>
</evidence>
<evidence type="ECO:0000256" key="1">
    <source>
        <dbReference type="SAM" id="MobiDB-lite"/>
    </source>
</evidence>
<dbReference type="Pfam" id="PF14214">
    <property type="entry name" value="Helitron_like_N"/>
    <property type="match status" value="1"/>
</dbReference>
<accession>A0AAD4HBY4</accession>
<dbReference type="EMBL" id="JABBWK010000278">
    <property type="protein sequence ID" value="KAG1886347.1"/>
    <property type="molecule type" value="Genomic_DNA"/>
</dbReference>
<feature type="non-terminal residue" evidence="3">
    <location>
        <position position="1"/>
    </location>
</feature>
<reference evidence="3" key="1">
    <citation type="journal article" date="2020" name="New Phytol.">
        <title>Comparative genomics reveals dynamic genome evolution in host specialist ectomycorrhizal fungi.</title>
        <authorList>
            <person name="Lofgren L.A."/>
            <person name="Nguyen N.H."/>
            <person name="Vilgalys R."/>
            <person name="Ruytinx J."/>
            <person name="Liao H.L."/>
            <person name="Branco S."/>
            <person name="Kuo A."/>
            <person name="LaButti K."/>
            <person name="Lipzen A."/>
            <person name="Andreopoulos W."/>
            <person name="Pangilinan J."/>
            <person name="Riley R."/>
            <person name="Hundley H."/>
            <person name="Na H."/>
            <person name="Barry K."/>
            <person name="Grigoriev I.V."/>
            <person name="Stajich J.E."/>
            <person name="Kennedy P.G."/>
        </authorList>
    </citation>
    <scope>NUCLEOTIDE SEQUENCE</scope>
    <source>
        <strain evidence="3">FC203</strain>
    </source>
</reference>
<feature type="domain" description="Helitron helicase-like" evidence="2">
    <location>
        <begin position="11"/>
        <end position="39"/>
    </location>
</feature>
<evidence type="ECO:0000313" key="4">
    <source>
        <dbReference type="Proteomes" id="UP001195769"/>
    </source>
</evidence>
<comment type="caution">
    <text evidence="3">The sequence shown here is derived from an EMBL/GenBank/DDBJ whole genome shotgun (WGS) entry which is preliminary data.</text>
</comment>
<dbReference type="GeneID" id="64668356"/>